<evidence type="ECO:0000256" key="5">
    <source>
        <dbReference type="ARBA" id="ARBA00023136"/>
    </source>
</evidence>
<feature type="domain" description="EamA" evidence="7">
    <location>
        <begin position="8"/>
        <end position="139"/>
    </location>
</feature>
<dbReference type="Proteomes" id="UP000830055">
    <property type="component" value="Chromosome"/>
</dbReference>
<feature type="transmembrane region" description="Helical" evidence="6">
    <location>
        <begin position="125"/>
        <end position="142"/>
    </location>
</feature>
<keyword evidence="9" id="KW-1185">Reference proteome</keyword>
<dbReference type="EMBL" id="AP025516">
    <property type="protein sequence ID" value="BDD87093.1"/>
    <property type="molecule type" value="Genomic_DNA"/>
</dbReference>
<accession>A0ABM7W7X8</accession>
<protein>
    <submittedName>
        <fullName evidence="8">Transporter</fullName>
    </submittedName>
</protein>
<feature type="transmembrane region" description="Helical" evidence="6">
    <location>
        <begin position="68"/>
        <end position="88"/>
    </location>
</feature>
<keyword evidence="4 6" id="KW-1133">Transmembrane helix</keyword>
<dbReference type="SUPFAM" id="SSF103481">
    <property type="entry name" value="Multidrug resistance efflux transporter EmrE"/>
    <property type="match status" value="2"/>
</dbReference>
<dbReference type="Pfam" id="PF00892">
    <property type="entry name" value="EamA"/>
    <property type="match status" value="2"/>
</dbReference>
<evidence type="ECO:0000256" key="6">
    <source>
        <dbReference type="SAM" id="Phobius"/>
    </source>
</evidence>
<feature type="transmembrane region" description="Helical" evidence="6">
    <location>
        <begin position="242"/>
        <end position="262"/>
    </location>
</feature>
<keyword evidence="3 6" id="KW-0812">Transmembrane</keyword>
<dbReference type="RefSeq" id="WP_284154134.1">
    <property type="nucleotide sequence ID" value="NZ_AP025516.1"/>
</dbReference>
<gene>
    <name evidence="8" type="ORF">DPPLL_14580</name>
</gene>
<feature type="transmembrane region" description="Helical" evidence="6">
    <location>
        <begin position="211"/>
        <end position="230"/>
    </location>
</feature>
<dbReference type="Gene3D" id="1.10.3730.20">
    <property type="match status" value="1"/>
</dbReference>
<evidence type="ECO:0000313" key="9">
    <source>
        <dbReference type="Proteomes" id="UP000830055"/>
    </source>
</evidence>
<dbReference type="InterPro" id="IPR037185">
    <property type="entry name" value="EmrE-like"/>
</dbReference>
<evidence type="ECO:0000259" key="7">
    <source>
        <dbReference type="Pfam" id="PF00892"/>
    </source>
</evidence>
<dbReference type="InterPro" id="IPR000620">
    <property type="entry name" value="EamA_dom"/>
</dbReference>
<reference evidence="8 9" key="1">
    <citation type="submission" date="2022-01" db="EMBL/GenBank/DDBJ databases">
        <title>Desulfofustis limnae sp. nov., a novel mesophilic sulfate-reducing bacterium isolated from marsh soil.</title>
        <authorList>
            <person name="Watanabe M."/>
            <person name="Takahashi A."/>
            <person name="Kojima H."/>
            <person name="Fukui M."/>
        </authorList>
    </citation>
    <scope>NUCLEOTIDE SEQUENCE [LARGE SCALE GENOMIC DNA]</scope>
    <source>
        <strain evidence="8 9">PPLL</strain>
    </source>
</reference>
<comment type="subcellular location">
    <subcellularLocation>
        <location evidence="1">Membrane</location>
        <topology evidence="1">Multi-pass membrane protein</topology>
    </subcellularLocation>
</comment>
<proteinExistence type="inferred from homology"/>
<feature type="transmembrane region" description="Helical" evidence="6">
    <location>
        <begin position="181"/>
        <end position="199"/>
    </location>
</feature>
<comment type="similarity">
    <text evidence="2">Belongs to the EamA transporter family.</text>
</comment>
<evidence type="ECO:0000313" key="8">
    <source>
        <dbReference type="EMBL" id="BDD87093.1"/>
    </source>
</evidence>
<feature type="transmembrane region" description="Helical" evidence="6">
    <location>
        <begin position="38"/>
        <end position="56"/>
    </location>
</feature>
<dbReference type="PANTHER" id="PTHR32322">
    <property type="entry name" value="INNER MEMBRANE TRANSPORTER"/>
    <property type="match status" value="1"/>
</dbReference>
<dbReference type="InterPro" id="IPR050638">
    <property type="entry name" value="AA-Vitamin_Transporters"/>
</dbReference>
<evidence type="ECO:0000256" key="4">
    <source>
        <dbReference type="ARBA" id="ARBA00022989"/>
    </source>
</evidence>
<evidence type="ECO:0000256" key="3">
    <source>
        <dbReference type="ARBA" id="ARBA00022692"/>
    </source>
</evidence>
<sequence length="299" mass="30815">MSPTSSVKGMVFIVLAAILWGTTGTSQALAPPESTPPVIGALRLWVGGSGLLLLSLLRQPAALLQVPLRLAVAAGVFVAAYQLSFFWGVSLTGVAVGTMVGIGSAPVFAGVIDTLFMGRKPDRKWYYATALALLGSATLLGSSGKIEINPLGIGLAATAGLSYSLYTLLMKKLLVDRPADAVATVVFFIGALLLAPFLIGSDLSWTLRPAGLAVVAHLGLLATALSYYLFCRGLENVPVATAVTLTLAEPFTAGVLGILVLGERIGPSGLLGLTLILSGLVLLALPMGRPLPLDAQRPT</sequence>
<evidence type="ECO:0000256" key="1">
    <source>
        <dbReference type="ARBA" id="ARBA00004141"/>
    </source>
</evidence>
<dbReference type="PANTHER" id="PTHR32322:SF2">
    <property type="entry name" value="EAMA DOMAIN-CONTAINING PROTEIN"/>
    <property type="match status" value="1"/>
</dbReference>
<organism evidence="8 9">
    <name type="scientific">Desulfofustis limnaeus</name>
    <dbReference type="NCBI Taxonomy" id="2740163"/>
    <lineage>
        <taxon>Bacteria</taxon>
        <taxon>Pseudomonadati</taxon>
        <taxon>Thermodesulfobacteriota</taxon>
        <taxon>Desulfobulbia</taxon>
        <taxon>Desulfobulbales</taxon>
        <taxon>Desulfocapsaceae</taxon>
        <taxon>Desulfofustis</taxon>
    </lineage>
</organism>
<feature type="transmembrane region" description="Helical" evidence="6">
    <location>
        <begin position="148"/>
        <end position="169"/>
    </location>
</feature>
<evidence type="ECO:0000256" key="2">
    <source>
        <dbReference type="ARBA" id="ARBA00007362"/>
    </source>
</evidence>
<feature type="transmembrane region" description="Helical" evidence="6">
    <location>
        <begin position="94"/>
        <end position="118"/>
    </location>
</feature>
<feature type="transmembrane region" description="Helical" evidence="6">
    <location>
        <begin position="268"/>
        <end position="287"/>
    </location>
</feature>
<feature type="domain" description="EamA" evidence="7">
    <location>
        <begin position="151"/>
        <end position="284"/>
    </location>
</feature>
<keyword evidence="5 6" id="KW-0472">Membrane</keyword>
<name>A0ABM7W7X8_9BACT</name>